<dbReference type="PANTHER" id="PTHR30203">
    <property type="entry name" value="OUTER MEMBRANE CATION EFFLUX PROTEIN"/>
    <property type="match status" value="1"/>
</dbReference>
<dbReference type="Gene3D" id="1.20.1600.10">
    <property type="entry name" value="Outer membrane efflux proteins (OEP)"/>
    <property type="match status" value="1"/>
</dbReference>
<accession>A0A059ZWB8</accession>
<keyword evidence="8 9" id="KW-0449">Lipoprotein</keyword>
<comment type="subcellular location">
    <subcellularLocation>
        <location evidence="9">Cell membrane</location>
        <topology evidence="9">Lipid-anchor</topology>
    </subcellularLocation>
    <subcellularLocation>
        <location evidence="1">Membrane</location>
    </subcellularLocation>
</comment>
<dbReference type="Gene3D" id="2.20.200.10">
    <property type="entry name" value="Outer membrane efflux proteins (OEP)"/>
    <property type="match status" value="1"/>
</dbReference>
<dbReference type="Proteomes" id="UP000005522">
    <property type="component" value="Chromosome"/>
</dbReference>
<reference evidence="10 11" key="1">
    <citation type="journal article" date="2009" name="J. Bacteriol.">
        <title>Draft genome sequence of the extremely acidophilic bacterium Acidithiobacillus caldus ATCC 51756 reveals metabolic versatility in the genus Acidithiobacillus.</title>
        <authorList>
            <person name="Valdes J."/>
            <person name="Quatrini R."/>
            <person name="Hallberg K."/>
            <person name="Dopson M."/>
            <person name="Valenzuela P.D."/>
            <person name="Holmes D.S."/>
        </authorList>
    </citation>
    <scope>NUCLEOTIDE SEQUENCE [LARGE SCALE GENOMIC DNA]</scope>
    <source>
        <strain evidence="11">ATCC 51756 / DSM 8584 / KU</strain>
    </source>
</reference>
<evidence type="ECO:0000313" key="11">
    <source>
        <dbReference type="Proteomes" id="UP000005522"/>
    </source>
</evidence>
<dbReference type="GO" id="GO:0005886">
    <property type="term" value="C:plasma membrane"/>
    <property type="evidence" value="ECO:0007669"/>
    <property type="project" value="UniProtKB-SubCell"/>
</dbReference>
<dbReference type="NCBIfam" id="TIGR01845">
    <property type="entry name" value="outer_NodT"/>
    <property type="match status" value="1"/>
</dbReference>
<protein>
    <submittedName>
        <fullName evidence="10">Outer membrane component of multidrug resistance system</fullName>
    </submittedName>
</protein>
<evidence type="ECO:0000256" key="3">
    <source>
        <dbReference type="ARBA" id="ARBA00022452"/>
    </source>
</evidence>
<dbReference type="Pfam" id="PF02321">
    <property type="entry name" value="OEP"/>
    <property type="match status" value="2"/>
</dbReference>
<dbReference type="InterPro" id="IPR003423">
    <property type="entry name" value="OMP_efflux"/>
</dbReference>
<dbReference type="HOGENOM" id="CLU_012817_13_2_6"/>
<gene>
    <name evidence="10" type="ORF">Acaty_c2029</name>
</gene>
<keyword evidence="6 9" id="KW-0472">Membrane</keyword>
<keyword evidence="3 9" id="KW-1134">Transmembrane beta strand</keyword>
<keyword evidence="4 9" id="KW-0812">Transmembrane</keyword>
<comment type="similarity">
    <text evidence="2 9">Belongs to the outer membrane factor (OMF) (TC 1.B.17) family.</text>
</comment>
<evidence type="ECO:0000256" key="1">
    <source>
        <dbReference type="ARBA" id="ARBA00004370"/>
    </source>
</evidence>
<evidence type="ECO:0000256" key="8">
    <source>
        <dbReference type="ARBA" id="ARBA00023288"/>
    </source>
</evidence>
<proteinExistence type="inferred from homology"/>
<dbReference type="SUPFAM" id="SSF56954">
    <property type="entry name" value="Outer membrane efflux proteins (OEP)"/>
    <property type="match status" value="1"/>
</dbReference>
<dbReference type="PANTHER" id="PTHR30203:SF20">
    <property type="entry name" value="MULTIDRUG RESISTANCE OUTER MEMBRANE PROTEIN MDTP-RELATED"/>
    <property type="match status" value="1"/>
</dbReference>
<evidence type="ECO:0000313" key="10">
    <source>
        <dbReference type="EMBL" id="AIA55885.1"/>
    </source>
</evidence>
<evidence type="ECO:0000256" key="2">
    <source>
        <dbReference type="ARBA" id="ARBA00007613"/>
    </source>
</evidence>
<evidence type="ECO:0000256" key="9">
    <source>
        <dbReference type="RuleBase" id="RU362097"/>
    </source>
</evidence>
<evidence type="ECO:0000256" key="5">
    <source>
        <dbReference type="ARBA" id="ARBA00022729"/>
    </source>
</evidence>
<dbReference type="eggNOG" id="COG1538">
    <property type="taxonomic scope" value="Bacteria"/>
</dbReference>
<keyword evidence="5" id="KW-0732">Signal</keyword>
<name>A0A059ZWB8_ACICK</name>
<dbReference type="RefSeq" id="WP_051620805.1">
    <property type="nucleotide sequence ID" value="NZ_CP005986.1"/>
</dbReference>
<dbReference type="GO" id="GO:0015562">
    <property type="term" value="F:efflux transmembrane transporter activity"/>
    <property type="evidence" value="ECO:0007669"/>
    <property type="project" value="InterPro"/>
</dbReference>
<evidence type="ECO:0000256" key="6">
    <source>
        <dbReference type="ARBA" id="ARBA00023136"/>
    </source>
</evidence>
<organism evidence="10 11">
    <name type="scientific">Acidithiobacillus caldus (strain ATCC 51756 / DSM 8584 / KU)</name>
    <dbReference type="NCBI Taxonomy" id="637389"/>
    <lineage>
        <taxon>Bacteria</taxon>
        <taxon>Pseudomonadati</taxon>
        <taxon>Pseudomonadota</taxon>
        <taxon>Acidithiobacillia</taxon>
        <taxon>Acidithiobacillales</taxon>
        <taxon>Acidithiobacillaceae</taxon>
        <taxon>Acidithiobacillus</taxon>
    </lineage>
</organism>
<dbReference type="AlphaFoldDB" id="A0A059ZWB8"/>
<evidence type="ECO:0000256" key="4">
    <source>
        <dbReference type="ARBA" id="ARBA00022692"/>
    </source>
</evidence>
<evidence type="ECO:0000256" key="7">
    <source>
        <dbReference type="ARBA" id="ARBA00023139"/>
    </source>
</evidence>
<sequence>MVGLLSGCAPIIHAPSPDNIQPPQFEKTLTALESGSVTPNSPWPNDLWWRVLKDPALDRVMTMGLRPDNPVLLAAKAQRQWTSAMVQLRRSALGPQLGLSGQMAPLEFSKHGAFGALGLGHRFYDSGTTGIGLRQALDFWGYHHDLVQAALGEAAASQAREADTRRLLAATLVNEYLDWGGAEKIAALLHQQERLAQEQLRLARQRRSLGLDSQLPPQRLERQLQGIIERRIQWQKMATDSRLALAQSAGLGPDQLPIHAPLPSRETPVIVPAQIHLDLFAHRPDVQAALELAKASEAQTKAAQAAFYPNISFSALLDLDSAHLATLFTPGSIAWQFGPAVHLPLFQSGALHAHLHGAEAQQKDAVALYEQTLLAAVRQALEALNDLDKSQQALASANIAWNSGHTSLKLTSVRVGLGLEGRSPYIAEESAQLQRSIQRTQAELSAWKAWSAWQTALGGGYGQ</sequence>
<dbReference type="InterPro" id="IPR010131">
    <property type="entry name" value="MdtP/NodT-like"/>
</dbReference>
<dbReference type="EMBL" id="CP005986">
    <property type="protein sequence ID" value="AIA55885.1"/>
    <property type="molecule type" value="Genomic_DNA"/>
</dbReference>
<dbReference type="KEGG" id="acz:Acaty_c2029"/>
<keyword evidence="7 9" id="KW-0564">Palmitate</keyword>